<dbReference type="EMBL" id="BOPF01000012">
    <property type="protein sequence ID" value="GIJ46752.1"/>
    <property type="molecule type" value="Genomic_DNA"/>
</dbReference>
<evidence type="ECO:0000313" key="1">
    <source>
        <dbReference type="EMBL" id="GIJ46752.1"/>
    </source>
</evidence>
<gene>
    <name evidence="1" type="ORF">Val02_36380</name>
</gene>
<dbReference type="GO" id="GO:0016301">
    <property type="term" value="F:kinase activity"/>
    <property type="evidence" value="ECO:0007669"/>
    <property type="project" value="UniProtKB-KW"/>
</dbReference>
<dbReference type="SUPFAM" id="SSF53795">
    <property type="entry name" value="PEP carboxykinase-like"/>
    <property type="match status" value="1"/>
</dbReference>
<dbReference type="Proteomes" id="UP000619260">
    <property type="component" value="Unassembled WGS sequence"/>
</dbReference>
<dbReference type="RefSeq" id="WP_203900269.1">
    <property type="nucleotide sequence ID" value="NZ_BOPF01000012.1"/>
</dbReference>
<sequence length="276" mass="29229">MTVAARHEVLDASVERGAVPDDVPAPAVDAPWLRATAREALVRIPDVGAFHVRDGRRVVVDPVEGVPQAVLDTVLHGTVTALVLAQRGTFALHASTVRVGDGLVATAGPRGVGKSTTVGLLAERGHPIVTDDVTAVEPGAGAAVVRPTGKRLRLWPETARRLGYDPSDGELSWPGEQKYAFAVTEPAGGSHRLDLVVALRAVPGLDRPRVHRLDGAAAAHVLAVETYRPFLRALHPEAYLRWLAALARTVPVLRLERPAEGWSGEEVAAAIERAAA</sequence>
<comment type="caution">
    <text evidence="1">The sequence shown here is derived from an EMBL/GenBank/DDBJ whole genome shotgun (WGS) entry which is preliminary data.</text>
</comment>
<dbReference type="Gene3D" id="3.40.50.300">
    <property type="entry name" value="P-loop containing nucleotide triphosphate hydrolases"/>
    <property type="match status" value="1"/>
</dbReference>
<keyword evidence="1" id="KW-0808">Transferase</keyword>
<dbReference type="InterPro" id="IPR027417">
    <property type="entry name" value="P-loop_NTPase"/>
</dbReference>
<reference evidence="1" key="1">
    <citation type="submission" date="2021-01" db="EMBL/GenBank/DDBJ databases">
        <title>Whole genome shotgun sequence of Virgisporangium aliadipatigenens NBRC 105644.</title>
        <authorList>
            <person name="Komaki H."/>
            <person name="Tamura T."/>
        </authorList>
    </citation>
    <scope>NUCLEOTIDE SEQUENCE</scope>
    <source>
        <strain evidence="1">NBRC 105644</strain>
    </source>
</reference>
<protein>
    <submittedName>
        <fullName evidence="1">HPr kinase</fullName>
    </submittedName>
</protein>
<proteinExistence type="predicted"/>
<dbReference type="AlphaFoldDB" id="A0A8J4DRY1"/>
<accession>A0A8J4DRY1</accession>
<keyword evidence="2" id="KW-1185">Reference proteome</keyword>
<keyword evidence="1" id="KW-0418">Kinase</keyword>
<organism evidence="1 2">
    <name type="scientific">Virgisporangium aliadipatigenens</name>
    <dbReference type="NCBI Taxonomy" id="741659"/>
    <lineage>
        <taxon>Bacteria</taxon>
        <taxon>Bacillati</taxon>
        <taxon>Actinomycetota</taxon>
        <taxon>Actinomycetes</taxon>
        <taxon>Micromonosporales</taxon>
        <taxon>Micromonosporaceae</taxon>
        <taxon>Virgisporangium</taxon>
    </lineage>
</organism>
<evidence type="ECO:0000313" key="2">
    <source>
        <dbReference type="Proteomes" id="UP000619260"/>
    </source>
</evidence>
<name>A0A8J4DRY1_9ACTN</name>